<dbReference type="GeneID" id="102825131"/>
<dbReference type="PROSITE" id="PS50096">
    <property type="entry name" value="IQ"/>
    <property type="match status" value="1"/>
</dbReference>
<feature type="compositionally biased region" description="Basic and acidic residues" evidence="5">
    <location>
        <begin position="57"/>
        <end position="80"/>
    </location>
</feature>
<dbReference type="Pfam" id="PF00612">
    <property type="entry name" value="IQ"/>
    <property type="match status" value="1"/>
</dbReference>
<feature type="coiled-coil region" evidence="4">
    <location>
        <begin position="534"/>
        <end position="568"/>
    </location>
</feature>
<evidence type="ECO:0000256" key="1">
    <source>
        <dbReference type="ARBA" id="ARBA00022737"/>
    </source>
</evidence>
<reference evidence="7" key="1">
    <citation type="submission" date="2025-08" db="UniProtKB">
        <authorList>
            <consortium name="RefSeq"/>
        </authorList>
    </citation>
    <scope>IDENTIFICATION</scope>
    <source>
        <tissue evidence="7">Spleen</tissue>
    </source>
</reference>
<evidence type="ECO:0000313" key="7">
    <source>
        <dbReference type="RefSeq" id="XP_006830935.1"/>
    </source>
</evidence>
<dbReference type="Gene3D" id="1.25.40.20">
    <property type="entry name" value="Ankyrin repeat-containing domain"/>
    <property type="match status" value="1"/>
</dbReference>
<dbReference type="InterPro" id="IPR000048">
    <property type="entry name" value="IQ_motif_EF-hand-BS"/>
</dbReference>
<dbReference type="InterPro" id="IPR002110">
    <property type="entry name" value="Ankyrin_rpt"/>
</dbReference>
<dbReference type="AlphaFoldDB" id="A0A9B0SUH3"/>
<accession>A0A9B0SUH3</accession>
<sequence>MVAGFLWEVKLQRFPSPGEVDSPPRPGPRNRGGSCSALARLVYSASPTQRPTPLHPARPDLGKPAKDCRPPRKTGQETREPTPPVGPNAPRASRLGFAFLRPRPQALSSHSTASFDREPTTEDRAATSIQCAFRGLLARRELARRQWEKQEYLEEMEKLQTEAFLALVRREQEAARQQREEEEAAQRRRREELQRRHRLLEAAFDGNVADIQAVLKEVGVGSRGVGDPRGPVADRRSACTEAEDLLTREGVGHDEGGQARRLQRRMDLVESEDSSGNTPLSEAAAGGQPQTIQMLAEQGANPNSKVGDGVPGRRRLWGGAPAEVSLLQGAFGRTPLYRAAFGGHLAAVEVLLKLGADPRIYADDGSTPEQVAGQWGRLEDVQVASLDAVVNVLQSWDLRLTEAMLQSMESERQRRARETQRHKEAEAQRLNSKVQQLARAQQQCHKEVWDDQRRGRAPVCLGVELGRSQGVEGGAQETRRLQQAYCELNRRITEHDKCERKQMGKTELTLQVGDTCTRGRQSSGAQPHLSCKAIRDAEAQVDRLRQEAQKAEETLAIARLALREQTQEEVEEVPGLKCQVTELHDVLMKDVGDRIRKDGRWPLVIDPSGQAATFLRYQDTNYLDTLNPEHLRPETMRLALLGALRYGKPLVFDLREVDMFQMVQRQLEEVQMGLAQALLSRALLAEESYLSLLRPTDGPEYDPTQFQAARLMHFRLFFVTKVRWPSAEQLQALLPVRVVLPGTGL</sequence>
<evidence type="ECO:0000313" key="6">
    <source>
        <dbReference type="Proteomes" id="UP000504623"/>
    </source>
</evidence>
<keyword evidence="2 3" id="KW-0040">ANK repeat</keyword>
<dbReference type="SMART" id="SM00015">
    <property type="entry name" value="IQ"/>
    <property type="match status" value="1"/>
</dbReference>
<dbReference type="PROSITE" id="PS50297">
    <property type="entry name" value="ANK_REP_REGION"/>
    <property type="match status" value="2"/>
</dbReference>
<evidence type="ECO:0000256" key="4">
    <source>
        <dbReference type="SAM" id="Coils"/>
    </source>
</evidence>
<dbReference type="SMART" id="SM00248">
    <property type="entry name" value="ANK"/>
    <property type="match status" value="2"/>
</dbReference>
<dbReference type="RefSeq" id="XP_006830935.1">
    <property type="nucleotide sequence ID" value="XM_006830872.1"/>
</dbReference>
<feature type="repeat" description="ANK" evidence="3">
    <location>
        <begin position="331"/>
        <end position="363"/>
    </location>
</feature>
<feature type="coiled-coil region" evidence="4">
    <location>
        <begin position="142"/>
        <end position="203"/>
    </location>
</feature>
<dbReference type="SUPFAM" id="SSF48403">
    <property type="entry name" value="Ankyrin repeat"/>
    <property type="match status" value="1"/>
</dbReference>
<feature type="region of interest" description="Disordered" evidence="5">
    <location>
        <begin position="12"/>
        <end position="92"/>
    </location>
</feature>
<feature type="coiled-coil region" evidence="4">
    <location>
        <begin position="408"/>
        <end position="443"/>
    </location>
</feature>
<dbReference type="PANTHER" id="PTHR24198">
    <property type="entry name" value="ANKYRIN REPEAT AND PROTEIN KINASE DOMAIN-CONTAINING PROTEIN"/>
    <property type="match status" value="1"/>
</dbReference>
<proteinExistence type="predicted"/>
<evidence type="ECO:0000256" key="2">
    <source>
        <dbReference type="ARBA" id="ARBA00023043"/>
    </source>
</evidence>
<keyword evidence="6" id="KW-1185">Reference proteome</keyword>
<keyword evidence="1" id="KW-0677">Repeat</keyword>
<organism evidence="6 7">
    <name type="scientific">Chrysochloris asiatica</name>
    <name type="common">Cape golden mole</name>
    <dbReference type="NCBI Taxonomy" id="185453"/>
    <lineage>
        <taxon>Eukaryota</taxon>
        <taxon>Metazoa</taxon>
        <taxon>Chordata</taxon>
        <taxon>Craniata</taxon>
        <taxon>Vertebrata</taxon>
        <taxon>Euteleostomi</taxon>
        <taxon>Mammalia</taxon>
        <taxon>Eutheria</taxon>
        <taxon>Afrotheria</taxon>
        <taxon>Chrysochloridae</taxon>
        <taxon>Chrysochlorinae</taxon>
        <taxon>Chrysochloris</taxon>
    </lineage>
</organism>
<dbReference type="Pfam" id="PF00023">
    <property type="entry name" value="Ank"/>
    <property type="match status" value="2"/>
</dbReference>
<dbReference type="InterPro" id="IPR027417">
    <property type="entry name" value="P-loop_NTPase"/>
</dbReference>
<name>A0A9B0SUH3_CHRAS</name>
<gene>
    <name evidence="7" type="primary">LOC102825131</name>
</gene>
<keyword evidence="4" id="KW-0175">Coiled coil</keyword>
<dbReference type="Proteomes" id="UP000504623">
    <property type="component" value="Unplaced"/>
</dbReference>
<dbReference type="PANTHER" id="PTHR24198:SF165">
    <property type="entry name" value="ANKYRIN REPEAT-CONTAINING PROTEIN-RELATED"/>
    <property type="match status" value="1"/>
</dbReference>
<feature type="region of interest" description="Disordered" evidence="5">
    <location>
        <begin position="266"/>
        <end position="288"/>
    </location>
</feature>
<dbReference type="InterPro" id="IPR036770">
    <property type="entry name" value="Ankyrin_rpt-contain_sf"/>
</dbReference>
<evidence type="ECO:0000256" key="3">
    <source>
        <dbReference type="PROSITE-ProRule" id="PRU00023"/>
    </source>
</evidence>
<evidence type="ECO:0000256" key="5">
    <source>
        <dbReference type="SAM" id="MobiDB-lite"/>
    </source>
</evidence>
<protein>
    <submittedName>
        <fullName evidence="7">IQ motif and ankyrin repeat domain-containing protein LOC642574-like</fullName>
    </submittedName>
</protein>
<feature type="repeat" description="ANK" evidence="3">
    <location>
        <begin position="275"/>
        <end position="307"/>
    </location>
</feature>
<dbReference type="Gene3D" id="3.40.50.300">
    <property type="entry name" value="P-loop containing nucleotide triphosphate hydrolases"/>
    <property type="match status" value="1"/>
</dbReference>
<dbReference type="OrthoDB" id="426293at2759"/>
<dbReference type="PROSITE" id="PS50088">
    <property type="entry name" value="ANK_REPEAT"/>
    <property type="match status" value="2"/>
</dbReference>